<evidence type="ECO:0000313" key="7">
    <source>
        <dbReference type="EMBL" id="EFY92759.1"/>
    </source>
</evidence>
<feature type="compositionally biased region" description="Acidic residues" evidence="5">
    <location>
        <begin position="248"/>
        <end position="276"/>
    </location>
</feature>
<dbReference type="OMA" id="MPSWGRP"/>
<evidence type="ECO:0000313" key="8">
    <source>
        <dbReference type="Proteomes" id="UP000002499"/>
    </source>
</evidence>
<dbReference type="Pfam" id="PF03208">
    <property type="entry name" value="PRA1"/>
    <property type="match status" value="1"/>
</dbReference>
<keyword evidence="2 6" id="KW-0812">Transmembrane</keyword>
<proteinExistence type="predicted"/>
<evidence type="ECO:0000256" key="4">
    <source>
        <dbReference type="ARBA" id="ARBA00023136"/>
    </source>
</evidence>
<dbReference type="AlphaFoldDB" id="E9DTP9"/>
<evidence type="ECO:0000256" key="1">
    <source>
        <dbReference type="ARBA" id="ARBA00004141"/>
    </source>
</evidence>
<dbReference type="InParanoid" id="E9DTP9"/>
<dbReference type="eggNOG" id="KOG3142">
    <property type="taxonomic scope" value="Eukaryota"/>
</dbReference>
<dbReference type="HOGENOM" id="CLU_020822_1_0_1"/>
<dbReference type="PANTHER" id="PTHR19317">
    <property type="entry name" value="PRENYLATED RAB ACCEPTOR 1-RELATED"/>
    <property type="match status" value="1"/>
</dbReference>
<dbReference type="OrthoDB" id="63113at2759"/>
<keyword evidence="8" id="KW-1185">Reference proteome</keyword>
<comment type="subcellular location">
    <subcellularLocation>
        <location evidence="1">Membrane</location>
        <topology evidence="1">Multi-pass membrane protein</topology>
    </subcellularLocation>
</comment>
<keyword evidence="4 6" id="KW-0472">Membrane</keyword>
<dbReference type="STRING" id="655827.E9DTP9"/>
<dbReference type="GO" id="GO:0016020">
    <property type="term" value="C:membrane"/>
    <property type="evidence" value="ECO:0007669"/>
    <property type="project" value="UniProtKB-SubCell"/>
</dbReference>
<feature type="compositionally biased region" description="Basic and acidic residues" evidence="5">
    <location>
        <begin position="183"/>
        <end position="197"/>
    </location>
</feature>
<name>E9DTP9_METAQ</name>
<dbReference type="InterPro" id="IPR004895">
    <property type="entry name" value="Prenylated_rab_accept_PRA1"/>
</dbReference>
<keyword evidence="3 6" id="KW-1133">Transmembrane helix</keyword>
<evidence type="ECO:0000256" key="2">
    <source>
        <dbReference type="ARBA" id="ARBA00022692"/>
    </source>
</evidence>
<sequence>MARIQIPLDALTSRLNLGDRFSGLTSGPLTGRFSNLRPISEFLDFKRLSKPANFSEMQSRVNYNLSHFSSNYAVVFCMLSLYALLTNWLLLFDIILVVVGMWFIGRLDGRDLEIGTFRATSSQLYTGLLIVAVPLGLIASPFSTLLWLIGATGVTILGGLGGRPRAPKFAPQWGRPSRRGRRKTDGDAAHYSSRVEELGTEGDETDAQGVGLATRRGTRFVSDSLQFTGVDLGDRDSGTFRRRQFGASEDDSDATSNESDSEGDSDDSEDSEDSDYLDLSGLSPEEREEVLVQSAMQRINQARAAGQTDVHLRKEELEALAQRRKRMEEEERARRKKKRHSGGGSDRKKKSEQRIAVPLAQLAPVSRKKKSSLPASMELPPRQDSLPRQITGGDLPADGRDRQGYPPMGYFPPPSASRSRPRSGTSSSQRPPSRARDEYEYSSSRPSSASRPRSSVGSLRDGHLDPFQYQTASPRAPYPPGAAGASSRRHVSGPSEVMHDQRRSTVTPPAARSSHGSRRTSYGEDTSDAHSSNSEESSSDGRVEPPIREPVSKSRGRGRNSTIVVEESPERVRSKKKSSSPVKRKQVAGKKKKK</sequence>
<dbReference type="Proteomes" id="UP000002499">
    <property type="component" value="Unassembled WGS sequence"/>
</dbReference>
<feature type="compositionally biased region" description="Low complexity" evidence="5">
    <location>
        <begin position="442"/>
        <end position="455"/>
    </location>
</feature>
<evidence type="ECO:0000256" key="3">
    <source>
        <dbReference type="ARBA" id="ARBA00022989"/>
    </source>
</evidence>
<feature type="compositionally biased region" description="Low complexity" evidence="5">
    <location>
        <begin position="416"/>
        <end position="432"/>
    </location>
</feature>
<gene>
    <name evidence="7" type="ORF">MAC_00997</name>
</gene>
<feature type="compositionally biased region" description="Basic residues" evidence="5">
    <location>
        <begin position="573"/>
        <end position="594"/>
    </location>
</feature>
<feature type="region of interest" description="Disordered" evidence="5">
    <location>
        <begin position="167"/>
        <end position="209"/>
    </location>
</feature>
<feature type="compositionally biased region" description="Basic and acidic residues" evidence="5">
    <location>
        <begin position="539"/>
        <end position="552"/>
    </location>
</feature>
<evidence type="ECO:0000256" key="5">
    <source>
        <dbReference type="SAM" id="MobiDB-lite"/>
    </source>
</evidence>
<dbReference type="EMBL" id="GL698473">
    <property type="protein sequence ID" value="EFY92759.1"/>
    <property type="molecule type" value="Genomic_DNA"/>
</dbReference>
<evidence type="ECO:0000256" key="6">
    <source>
        <dbReference type="SAM" id="Phobius"/>
    </source>
</evidence>
<accession>E9DTP9</accession>
<feature type="compositionally biased region" description="Basic residues" evidence="5">
    <location>
        <begin position="334"/>
        <end position="351"/>
    </location>
</feature>
<reference evidence="7 8" key="1">
    <citation type="journal article" date="2011" name="PLoS Genet.">
        <title>Genome sequencing and comparative transcriptomics of the model entomopathogenic fungi Metarhizium anisopliae and M. acridum.</title>
        <authorList>
            <person name="Gao Q."/>
            <person name="Jin K."/>
            <person name="Ying S.H."/>
            <person name="Zhang Y."/>
            <person name="Xiao G."/>
            <person name="Shang Y."/>
            <person name="Duan Z."/>
            <person name="Hu X."/>
            <person name="Xie X.Q."/>
            <person name="Zhou G."/>
            <person name="Peng G."/>
            <person name="Luo Z."/>
            <person name="Huang W."/>
            <person name="Wang B."/>
            <person name="Fang W."/>
            <person name="Wang S."/>
            <person name="Zhong Y."/>
            <person name="Ma L.J."/>
            <person name="St Leger R.J."/>
            <person name="Zhao G.P."/>
            <person name="Pei Y."/>
            <person name="Feng M.G."/>
            <person name="Xia Y."/>
            <person name="Wang C."/>
        </authorList>
    </citation>
    <scope>NUCLEOTIDE SEQUENCE [LARGE SCALE GENOMIC DNA]</scope>
    <source>
        <strain evidence="7 8">CQMa 102</strain>
    </source>
</reference>
<dbReference type="PANTHER" id="PTHR19317:SF0">
    <property type="entry name" value="PRENYLATED RAB ACCEPTOR PROTEIN 1"/>
    <property type="match status" value="1"/>
</dbReference>
<protein>
    <submittedName>
        <fullName evidence="7">COPII vesicles protein Yip3, putative</fullName>
    </submittedName>
</protein>
<feature type="region of interest" description="Disordered" evidence="5">
    <location>
        <begin position="232"/>
        <end position="594"/>
    </location>
</feature>
<dbReference type="GO" id="GO:0005794">
    <property type="term" value="C:Golgi apparatus"/>
    <property type="evidence" value="ECO:0007669"/>
    <property type="project" value="TreeGrafter"/>
</dbReference>
<organism evidence="8">
    <name type="scientific">Metarhizium acridum (strain CQMa 102)</name>
    <dbReference type="NCBI Taxonomy" id="655827"/>
    <lineage>
        <taxon>Eukaryota</taxon>
        <taxon>Fungi</taxon>
        <taxon>Dikarya</taxon>
        <taxon>Ascomycota</taxon>
        <taxon>Pezizomycotina</taxon>
        <taxon>Sordariomycetes</taxon>
        <taxon>Hypocreomycetidae</taxon>
        <taxon>Hypocreales</taxon>
        <taxon>Clavicipitaceae</taxon>
        <taxon>Metarhizium</taxon>
    </lineage>
</organism>
<feature type="transmembrane region" description="Helical" evidence="6">
    <location>
        <begin position="72"/>
        <end position="104"/>
    </location>
</feature>
<feature type="transmembrane region" description="Helical" evidence="6">
    <location>
        <begin position="124"/>
        <end position="149"/>
    </location>
</feature>